<dbReference type="EMBL" id="NQIK02000002">
    <property type="protein sequence ID" value="KAF7574264.1"/>
    <property type="molecule type" value="Genomic_DNA"/>
</dbReference>
<dbReference type="AlphaFoldDB" id="A0A2W1CSL0"/>
<evidence type="ECO:0000313" key="2">
    <source>
        <dbReference type="EMBL" id="KAI1518358.1"/>
    </source>
</evidence>
<comment type="caution">
    <text evidence="2">The sequence shown here is derived from an EMBL/GenBank/DDBJ whole genome shotgun (WGS) entry which is preliminary data.</text>
</comment>
<keyword evidence="4" id="KW-1185">Reference proteome</keyword>
<dbReference type="OrthoDB" id="3688820at2759"/>
<gene>
    <name evidence="2" type="ORF">Ptr86124_001486</name>
    <name evidence="1" type="ORF">PtrM4_058870</name>
</gene>
<sequence>MFELHEAGYTAKNCLVILVFSGHGLSDLAPPQDRIRADGWTLKLCGAMNARGTPSTPTLDWNMATSAMNSSECDVVHILDCCFAAEVCNGGVEILGASARNEPAEADPATCFTEALIEELRRLSSRPTTIVMLFSEIMVNRRAHGLLSIPFYNRKPGKESVILPTKGRQGKNKAPQIRPDSARILVTAHVDESVARGNVSDLKNWLTTMLLASVLGVDITLEGVWNSSSSIIMFSMPVCVWSQLNSFNGAFTYVGEVTSRNYLLEQSAQGRTKC</sequence>
<protein>
    <submittedName>
        <fullName evidence="2">Uncharacterized protein</fullName>
    </submittedName>
</protein>
<name>A0A2W1CSL0_9PLEO</name>
<reference evidence="1 3" key="1">
    <citation type="journal article" date="2018" name="BMC Genomics">
        <title>Comparative genomics of the wheat fungal pathogen Pyrenophora tritici-repentis reveals chromosomal variations and genome plasticity.</title>
        <authorList>
            <person name="Moolhuijzen P."/>
            <person name="See P.T."/>
            <person name="Hane J.K."/>
            <person name="Shi G."/>
            <person name="Liu Z."/>
            <person name="Oliver R.P."/>
            <person name="Moffat C.S."/>
        </authorList>
    </citation>
    <scope>NUCLEOTIDE SEQUENCE [LARGE SCALE GENOMIC DNA]</scope>
    <source>
        <strain evidence="1">M4</strain>
    </source>
</reference>
<evidence type="ECO:0000313" key="3">
    <source>
        <dbReference type="Proteomes" id="UP000245464"/>
    </source>
</evidence>
<proteinExistence type="predicted"/>
<dbReference type="Proteomes" id="UP000245464">
    <property type="component" value="Chromosome 2"/>
</dbReference>
<accession>A0A2W1CSL0</accession>
<organism evidence="2 4">
    <name type="scientific">Pyrenophora tritici-repentis</name>
    <dbReference type="NCBI Taxonomy" id="45151"/>
    <lineage>
        <taxon>Eukaryota</taxon>
        <taxon>Fungi</taxon>
        <taxon>Dikarya</taxon>
        <taxon>Ascomycota</taxon>
        <taxon>Pezizomycotina</taxon>
        <taxon>Dothideomycetes</taxon>
        <taxon>Pleosporomycetidae</taxon>
        <taxon>Pleosporales</taxon>
        <taxon>Pleosporineae</taxon>
        <taxon>Pleosporaceae</taxon>
        <taxon>Pyrenophora</taxon>
    </lineage>
</organism>
<evidence type="ECO:0000313" key="4">
    <source>
        <dbReference type="Proteomes" id="UP000249757"/>
    </source>
</evidence>
<evidence type="ECO:0000313" key="1">
    <source>
        <dbReference type="EMBL" id="KAF7574264.1"/>
    </source>
</evidence>
<dbReference type="Proteomes" id="UP000249757">
    <property type="component" value="Unassembled WGS sequence"/>
</dbReference>
<reference evidence="2" key="2">
    <citation type="submission" date="2021-05" db="EMBL/GenBank/DDBJ databases">
        <authorList>
            <person name="Moolhuijzen P.M."/>
            <person name="Moffat C.S."/>
        </authorList>
    </citation>
    <scope>NUCLEOTIDE SEQUENCE</scope>
    <source>
        <strain evidence="2">86-124</strain>
    </source>
</reference>
<reference evidence="2" key="3">
    <citation type="journal article" date="2022" name="bioRxiv">
        <title>A global pangenome for the wheat fungal pathogen Pyrenophora tritici-repentis and prediction of effector protein structural homology.</title>
        <authorList>
            <person name="Moolhuijzen P."/>
            <person name="See P.T."/>
            <person name="Shi G."/>
            <person name="Powell H.R."/>
            <person name="Cockram J."/>
            <person name="Jorgensen L.N."/>
            <person name="Benslimane H."/>
            <person name="Strelkov S.E."/>
            <person name="Turner J."/>
            <person name="Liu Z."/>
            <person name="Moffat C.S."/>
        </authorList>
    </citation>
    <scope>NUCLEOTIDE SEQUENCE</scope>
    <source>
        <strain evidence="2">86-124</strain>
    </source>
</reference>
<dbReference type="EMBL" id="NRDI02000002">
    <property type="protein sequence ID" value="KAI1518358.1"/>
    <property type="molecule type" value="Genomic_DNA"/>
</dbReference>
<dbReference type="OMA" id="EWEFDIC"/>
<reference evidence="4" key="4">
    <citation type="journal article" date="2022" name="Microb. Genom.">
        <title>A global pangenome for the wheat fungal pathogen Pyrenophora tritici-repentis and prediction of effector protein structural homology.</title>
        <authorList>
            <person name="Moolhuijzen P.M."/>
            <person name="See P.T."/>
            <person name="Shi G."/>
            <person name="Powell H.R."/>
            <person name="Cockram J."/>
            <person name="Jorgensen L.N."/>
            <person name="Benslimane H."/>
            <person name="Strelkov S.E."/>
            <person name="Turner J."/>
            <person name="Liu Z."/>
            <person name="Moffat C.S."/>
        </authorList>
    </citation>
    <scope>NUCLEOTIDE SEQUENCE [LARGE SCALE GENOMIC DNA]</scope>
</reference>